<keyword evidence="12" id="KW-1185">Reference proteome</keyword>
<dbReference type="PANTHER" id="PTHR43159:SF2">
    <property type="entry name" value="ENOYL-[ACYL-CARRIER-PROTEIN] REDUCTASE [NADH], CHLOROPLASTIC"/>
    <property type="match status" value="1"/>
</dbReference>
<dbReference type="PANTHER" id="PTHR43159">
    <property type="entry name" value="ENOYL-[ACYL-CARRIER-PROTEIN] REDUCTASE"/>
    <property type="match status" value="1"/>
</dbReference>
<gene>
    <name evidence="11" type="ORF">NDR86_12595</name>
</gene>
<evidence type="ECO:0000256" key="1">
    <source>
        <dbReference type="ARBA" id="ARBA00005189"/>
    </source>
</evidence>
<dbReference type="EC" id="1.3.1.9" evidence="8"/>
<dbReference type="InterPro" id="IPR014358">
    <property type="entry name" value="Enoyl-ACP_Rdtase_NADH"/>
</dbReference>
<dbReference type="Proteomes" id="UP001139157">
    <property type="component" value="Unassembled WGS sequence"/>
</dbReference>
<dbReference type="InterPro" id="IPR036291">
    <property type="entry name" value="NAD(P)-bd_dom_sf"/>
</dbReference>
<proteinExistence type="inferred from homology"/>
<feature type="binding site" evidence="9">
    <location>
        <position position="95"/>
    </location>
    <ligand>
        <name>substrate</name>
    </ligand>
</feature>
<keyword evidence="3 8" id="KW-0444">Lipid biosynthesis</keyword>
<comment type="catalytic activity">
    <reaction evidence="8">
        <text>a 2,3-saturated acyl-[ACP] + NAD(+) = a (2E)-enoyl-[ACP] + NADH + H(+)</text>
        <dbReference type="Rhea" id="RHEA:10240"/>
        <dbReference type="Rhea" id="RHEA-COMP:9925"/>
        <dbReference type="Rhea" id="RHEA-COMP:9926"/>
        <dbReference type="ChEBI" id="CHEBI:15378"/>
        <dbReference type="ChEBI" id="CHEBI:57540"/>
        <dbReference type="ChEBI" id="CHEBI:57945"/>
        <dbReference type="ChEBI" id="CHEBI:78784"/>
        <dbReference type="ChEBI" id="CHEBI:78785"/>
        <dbReference type="EC" id="1.3.1.9"/>
    </reaction>
</comment>
<keyword evidence="7 8" id="KW-0275">Fatty acid biosynthesis</keyword>
<evidence type="ECO:0000313" key="12">
    <source>
        <dbReference type="Proteomes" id="UP001139157"/>
    </source>
</evidence>
<evidence type="ECO:0000256" key="6">
    <source>
        <dbReference type="ARBA" id="ARBA00023098"/>
    </source>
</evidence>
<comment type="similarity">
    <text evidence="2 8">Belongs to the short-chain dehydrogenases/reductases (SDR) family. FabI subfamily.</text>
</comment>
<name>A0A9X2E4Y4_9NOCA</name>
<evidence type="ECO:0000256" key="8">
    <source>
        <dbReference type="PIRNR" id="PIRNR000094"/>
    </source>
</evidence>
<keyword evidence="4" id="KW-0276">Fatty acid metabolism</keyword>
<feature type="binding site" evidence="10">
    <location>
        <position position="164"/>
    </location>
    <ligand>
        <name>NAD(+)</name>
        <dbReference type="ChEBI" id="CHEBI:57540"/>
    </ligand>
</feature>
<dbReference type="GO" id="GO:0006633">
    <property type="term" value="P:fatty acid biosynthetic process"/>
    <property type="evidence" value="ECO:0007669"/>
    <property type="project" value="UniProtKB-KW"/>
</dbReference>
<dbReference type="Pfam" id="PF13561">
    <property type="entry name" value="adh_short_C2"/>
    <property type="match status" value="1"/>
</dbReference>
<protein>
    <recommendedName>
        <fullName evidence="8">Enoyl-[acyl-carrier-protein] reductase [NADH]</fullName>
        <ecNumber evidence="8">1.3.1.9</ecNumber>
    </recommendedName>
</protein>
<keyword evidence="5 8" id="KW-0560">Oxidoreductase</keyword>
<comment type="pathway">
    <text evidence="1">Lipid metabolism.</text>
</comment>
<evidence type="ECO:0000256" key="7">
    <source>
        <dbReference type="ARBA" id="ARBA00023160"/>
    </source>
</evidence>
<feature type="binding site" evidence="10">
    <location>
        <position position="92"/>
    </location>
    <ligand>
        <name>NAD(+)</name>
        <dbReference type="ChEBI" id="CHEBI:57540"/>
    </ligand>
</feature>
<dbReference type="RefSeq" id="WP_251911877.1">
    <property type="nucleotide sequence ID" value="NZ_JAMRXG010000005.1"/>
</dbReference>
<dbReference type="EMBL" id="JAMRXG010000005">
    <property type="protein sequence ID" value="MCM6774314.1"/>
    <property type="molecule type" value="Genomic_DNA"/>
</dbReference>
<accession>A0A9X2E4Y4</accession>
<evidence type="ECO:0000256" key="3">
    <source>
        <dbReference type="ARBA" id="ARBA00022516"/>
    </source>
</evidence>
<dbReference type="PIRSF" id="PIRSF000094">
    <property type="entry name" value="Enoyl-ACP_rdct"/>
    <property type="match status" value="1"/>
</dbReference>
<organism evidence="11 12">
    <name type="scientific">Nocardia pulmonis</name>
    <dbReference type="NCBI Taxonomy" id="2951408"/>
    <lineage>
        <taxon>Bacteria</taxon>
        <taxon>Bacillati</taxon>
        <taxon>Actinomycetota</taxon>
        <taxon>Actinomycetes</taxon>
        <taxon>Mycobacteriales</taxon>
        <taxon>Nocardiaceae</taxon>
        <taxon>Nocardia</taxon>
    </lineage>
</organism>
<evidence type="ECO:0000256" key="2">
    <source>
        <dbReference type="ARBA" id="ARBA00009233"/>
    </source>
</evidence>
<evidence type="ECO:0000256" key="10">
    <source>
        <dbReference type="PIRSR" id="PIRSR000094-3"/>
    </source>
</evidence>
<dbReference type="SUPFAM" id="SSF51735">
    <property type="entry name" value="NAD(P)-binding Rossmann-fold domains"/>
    <property type="match status" value="1"/>
</dbReference>
<reference evidence="11" key="1">
    <citation type="submission" date="2022-06" db="EMBL/GenBank/DDBJ databases">
        <title>Novel species in genus nocardia.</title>
        <authorList>
            <person name="Li F."/>
        </authorList>
    </citation>
    <scope>NUCLEOTIDE SEQUENCE</scope>
    <source>
        <strain evidence="11">CDC141</strain>
    </source>
</reference>
<keyword evidence="6" id="KW-0443">Lipid metabolism</keyword>
<dbReference type="InterPro" id="IPR002347">
    <property type="entry name" value="SDR_fam"/>
</dbReference>
<feature type="binding site" evidence="10">
    <location>
        <begin position="193"/>
        <end position="197"/>
    </location>
    <ligand>
        <name>NAD(+)</name>
        <dbReference type="ChEBI" id="CHEBI:57540"/>
    </ligand>
</feature>
<sequence length="263" mass="27885">MIDLSDRRYLITGVLNHESIAWHVCAALQRCGAQTLVTAFGRGARIARRAAELLPTVPEVIEFDAGADADFAALRELLEQRWGSVDGVLHSIAHASPDSLGGQFMRTPAADALAGFRISAYSFQQLATTLEPLLARSEYGGSMVGLTIDASRVLVGYDWMGVHKAALEAVVKYAAVYLGPSGIRANLVAAGPVETVSAHGVSTFGGIADYFERAAPLGWDRRDPGRVVGAVLFLLSDLSRYTTGQVVYADGGVHAVVGGIDLE</sequence>
<dbReference type="Gene3D" id="3.40.50.720">
    <property type="entry name" value="NAD(P)-binding Rossmann-like Domain"/>
    <property type="match status" value="1"/>
</dbReference>
<feature type="binding site" evidence="10">
    <location>
        <position position="13"/>
    </location>
    <ligand>
        <name>NAD(+)</name>
        <dbReference type="ChEBI" id="CHEBI:57540"/>
    </ligand>
</feature>
<evidence type="ECO:0000313" key="11">
    <source>
        <dbReference type="EMBL" id="MCM6774314.1"/>
    </source>
</evidence>
<dbReference type="GO" id="GO:0004318">
    <property type="term" value="F:enoyl-[acyl-carrier-protein] reductase (NADH) activity"/>
    <property type="evidence" value="ECO:0007669"/>
    <property type="project" value="UniProtKB-EC"/>
</dbReference>
<feature type="binding site" evidence="10">
    <location>
        <begin position="19"/>
        <end position="20"/>
    </location>
    <ligand>
        <name>NAD(+)</name>
        <dbReference type="ChEBI" id="CHEBI:57540"/>
    </ligand>
</feature>
<dbReference type="AlphaFoldDB" id="A0A9X2E4Y4"/>
<evidence type="ECO:0000256" key="4">
    <source>
        <dbReference type="ARBA" id="ARBA00022832"/>
    </source>
</evidence>
<evidence type="ECO:0000256" key="5">
    <source>
        <dbReference type="ARBA" id="ARBA00023002"/>
    </source>
</evidence>
<keyword evidence="8 10" id="KW-0520">NAD</keyword>
<evidence type="ECO:0000256" key="9">
    <source>
        <dbReference type="PIRSR" id="PIRSR000094-2"/>
    </source>
</evidence>
<comment type="caution">
    <text evidence="11">The sequence shown here is derived from an EMBL/GenBank/DDBJ whole genome shotgun (WGS) entry which is preliminary data.</text>
</comment>